<name>A0A2G2UZE2_CAPBA</name>
<dbReference type="PANTHER" id="PTHR33047:SF41">
    <property type="entry name" value="REGULATOR OF RDNA TRANSCRIPTION PROTEIN 15"/>
    <property type="match status" value="1"/>
</dbReference>
<proteinExistence type="predicted"/>
<evidence type="ECO:0000313" key="2">
    <source>
        <dbReference type="EMBL" id="PHT26047.1"/>
    </source>
</evidence>
<sequence>MPLRTDVVLGPSLSTYAALRIAEILQLRCRYFSRKTTRYRMLNCLEWNARDTWLTRGKTNLSHDGLNPAHVPYWWVNNPTLGEFCFTMIGRADIEGSKSNVAMNAWLPQASYPCGNFSDTSSFEFRRSKGSLGHAFTVRIRTGNQNQTSFYPSVPHEISVLVELILGHLRYLLTDVPPLPNSPPDNVFRPDRPAERTLGPKRGAVPRFRFTE</sequence>
<protein>
    <submittedName>
        <fullName evidence="2">Regulator of rDNA transcription protein 15</fullName>
    </submittedName>
</protein>
<dbReference type="AlphaFoldDB" id="A0A2G2UZE2"/>
<reference evidence="2" key="1">
    <citation type="journal article" date="2017" name="Genome Biol.">
        <title>New reference genome sequences of hot pepper reveal the massive evolution of plant disease-resistance genes by retroduplication.</title>
        <authorList>
            <person name="Kim S."/>
            <person name="Park J."/>
            <person name="Yeom S.I."/>
            <person name="Kim Y.M."/>
            <person name="Seo E."/>
            <person name="Kim K.T."/>
            <person name="Kim M.S."/>
            <person name="Lee J.M."/>
            <person name="Cheong K."/>
            <person name="Shin H.S."/>
            <person name="Kim S.B."/>
            <person name="Han K."/>
            <person name="Lee J."/>
            <person name="Park M."/>
            <person name="Lee H.A."/>
            <person name="Lee H.Y."/>
            <person name="Lee Y."/>
            <person name="Oh S."/>
            <person name="Lee J.H."/>
            <person name="Choi E."/>
            <person name="Choi E."/>
            <person name="Lee S.E."/>
            <person name="Jeon J."/>
            <person name="Kim H."/>
            <person name="Choi G."/>
            <person name="Song H."/>
            <person name="Lee J."/>
            <person name="Lee S.C."/>
            <person name="Kwon J.K."/>
            <person name="Lee H.Y."/>
            <person name="Koo N."/>
            <person name="Hong Y."/>
            <person name="Kim R.W."/>
            <person name="Kang W.H."/>
            <person name="Huh J.H."/>
            <person name="Kang B.C."/>
            <person name="Yang T.J."/>
            <person name="Lee Y.H."/>
            <person name="Bennetzen J.L."/>
            <person name="Choi D."/>
        </authorList>
    </citation>
    <scope>NUCLEOTIDE SEQUENCE [LARGE SCALE GENOMIC DNA]</scope>
    <source>
        <strain evidence="2">PBC81</strain>
        <tissue evidence="2">Leaf</tissue>
    </source>
</reference>
<reference evidence="2" key="2">
    <citation type="journal article" date="2017" name="J. Anim. Genet.">
        <title>Multiple reference genome sequences of hot pepper reveal the massive evolution of plant disease resistance genes by retroduplication.</title>
        <authorList>
            <person name="Kim S."/>
            <person name="Park J."/>
            <person name="Yeom S.-I."/>
            <person name="Kim Y.-M."/>
            <person name="Seo E."/>
            <person name="Kim K.-T."/>
            <person name="Kim M.-S."/>
            <person name="Lee J.M."/>
            <person name="Cheong K."/>
            <person name="Shin H.-S."/>
            <person name="Kim S.-B."/>
            <person name="Han K."/>
            <person name="Lee J."/>
            <person name="Park M."/>
            <person name="Lee H.-A."/>
            <person name="Lee H.-Y."/>
            <person name="Lee Y."/>
            <person name="Oh S."/>
            <person name="Lee J.H."/>
            <person name="Choi E."/>
            <person name="Choi E."/>
            <person name="Lee S.E."/>
            <person name="Jeon J."/>
            <person name="Kim H."/>
            <person name="Choi G."/>
            <person name="Song H."/>
            <person name="Lee J."/>
            <person name="Lee S.-C."/>
            <person name="Kwon J.-K."/>
            <person name="Lee H.-Y."/>
            <person name="Koo N."/>
            <person name="Hong Y."/>
            <person name="Kim R.W."/>
            <person name="Kang W.-H."/>
            <person name="Huh J.H."/>
            <person name="Kang B.-C."/>
            <person name="Yang T.-J."/>
            <person name="Lee Y.-H."/>
            <person name="Bennetzen J.L."/>
            <person name="Choi D."/>
        </authorList>
    </citation>
    <scope>NUCLEOTIDE SEQUENCE [LARGE SCALE GENOMIC DNA]</scope>
    <source>
        <strain evidence="2">cv. PBC81</strain>
    </source>
</reference>
<feature type="region of interest" description="Disordered" evidence="1">
    <location>
        <begin position="182"/>
        <end position="212"/>
    </location>
</feature>
<evidence type="ECO:0000256" key="1">
    <source>
        <dbReference type="SAM" id="MobiDB-lite"/>
    </source>
</evidence>
<organism evidence="2">
    <name type="scientific">Capsicum baccatum</name>
    <name type="common">Peruvian pepper</name>
    <dbReference type="NCBI Taxonomy" id="33114"/>
    <lineage>
        <taxon>Eukaryota</taxon>
        <taxon>Viridiplantae</taxon>
        <taxon>Streptophyta</taxon>
        <taxon>Embryophyta</taxon>
        <taxon>Tracheophyta</taxon>
        <taxon>Spermatophyta</taxon>
        <taxon>Magnoliopsida</taxon>
        <taxon>eudicotyledons</taxon>
        <taxon>Gunneridae</taxon>
        <taxon>Pentapetalae</taxon>
        <taxon>asterids</taxon>
        <taxon>lamiids</taxon>
        <taxon>Solanales</taxon>
        <taxon>Solanaceae</taxon>
        <taxon>Solanoideae</taxon>
        <taxon>Capsiceae</taxon>
        <taxon>Capsicum</taxon>
    </lineage>
</organism>
<gene>
    <name evidence="2" type="ORF">CQW23_34337</name>
</gene>
<accession>A0A2G2UZE2</accession>
<dbReference type="PANTHER" id="PTHR33047">
    <property type="entry name" value="PROTEIN TAR1"/>
    <property type="match status" value="1"/>
</dbReference>
<dbReference type="EMBL" id="MLFT02001051">
    <property type="protein sequence ID" value="PHT26047.1"/>
    <property type="molecule type" value="Genomic_DNA"/>
</dbReference>
<comment type="caution">
    <text evidence="2">The sequence shown here is derived from an EMBL/GenBank/DDBJ whole genome shotgun (WGS) entry which is preliminary data.</text>
</comment>
<dbReference type="InterPro" id="IPR052997">
    <property type="entry name" value="RRT15-like"/>
</dbReference>